<comment type="caution">
    <text evidence="3">The sequence shown here is derived from an EMBL/GenBank/DDBJ whole genome shotgun (WGS) entry which is preliminary data.</text>
</comment>
<accession>A0ABW1J7D3</accession>
<dbReference type="PANTHER" id="PTHR43798">
    <property type="entry name" value="MONOACYLGLYCEROL LIPASE"/>
    <property type="match status" value="1"/>
</dbReference>
<gene>
    <name evidence="3" type="ORF">ACFQE5_20335</name>
</gene>
<dbReference type="EMBL" id="JBHSQW010000044">
    <property type="protein sequence ID" value="MFC5996559.1"/>
    <property type="molecule type" value="Genomic_DNA"/>
</dbReference>
<keyword evidence="4" id="KW-1185">Reference proteome</keyword>
<evidence type="ECO:0000313" key="4">
    <source>
        <dbReference type="Proteomes" id="UP001596302"/>
    </source>
</evidence>
<dbReference type="InterPro" id="IPR050266">
    <property type="entry name" value="AB_hydrolase_sf"/>
</dbReference>
<dbReference type="RefSeq" id="WP_379587304.1">
    <property type="nucleotide sequence ID" value="NZ_JBHSQW010000044.1"/>
</dbReference>
<feature type="domain" description="AB hydrolase-1" evidence="2">
    <location>
        <begin position="48"/>
        <end position="274"/>
    </location>
</feature>
<keyword evidence="3" id="KW-0378">Hydrolase</keyword>
<dbReference type="GO" id="GO:0016787">
    <property type="term" value="F:hydrolase activity"/>
    <property type="evidence" value="ECO:0007669"/>
    <property type="project" value="UniProtKB-KW"/>
</dbReference>
<dbReference type="Proteomes" id="UP001596302">
    <property type="component" value="Unassembled WGS sequence"/>
</dbReference>
<organism evidence="3 4">
    <name type="scientific">Pseudonocardia hispaniensis</name>
    <dbReference type="NCBI Taxonomy" id="904933"/>
    <lineage>
        <taxon>Bacteria</taxon>
        <taxon>Bacillati</taxon>
        <taxon>Actinomycetota</taxon>
        <taxon>Actinomycetes</taxon>
        <taxon>Pseudonocardiales</taxon>
        <taxon>Pseudonocardiaceae</taxon>
        <taxon>Pseudonocardia</taxon>
    </lineage>
</organism>
<dbReference type="SUPFAM" id="SSF53474">
    <property type="entry name" value="alpha/beta-Hydrolases"/>
    <property type="match status" value="1"/>
</dbReference>
<evidence type="ECO:0000313" key="3">
    <source>
        <dbReference type="EMBL" id="MFC5996559.1"/>
    </source>
</evidence>
<protein>
    <submittedName>
        <fullName evidence="3">Alpha/beta fold hydrolase</fullName>
    </submittedName>
</protein>
<dbReference type="PANTHER" id="PTHR43798:SF5">
    <property type="entry name" value="MONOACYLGLYCEROL LIPASE ABHD6"/>
    <property type="match status" value="1"/>
</dbReference>
<dbReference type="Gene3D" id="3.40.50.1820">
    <property type="entry name" value="alpha/beta hydrolase"/>
    <property type="match status" value="1"/>
</dbReference>
<dbReference type="InterPro" id="IPR029058">
    <property type="entry name" value="AB_hydrolase_fold"/>
</dbReference>
<dbReference type="Pfam" id="PF00561">
    <property type="entry name" value="Abhydrolase_1"/>
    <property type="match status" value="1"/>
</dbReference>
<reference evidence="4" key="1">
    <citation type="journal article" date="2019" name="Int. J. Syst. Evol. Microbiol.">
        <title>The Global Catalogue of Microorganisms (GCM) 10K type strain sequencing project: providing services to taxonomists for standard genome sequencing and annotation.</title>
        <authorList>
            <consortium name="The Broad Institute Genomics Platform"/>
            <consortium name="The Broad Institute Genome Sequencing Center for Infectious Disease"/>
            <person name="Wu L."/>
            <person name="Ma J."/>
        </authorList>
    </citation>
    <scope>NUCLEOTIDE SEQUENCE [LARGE SCALE GENOMIC DNA]</scope>
    <source>
        <strain evidence="4">CCM 8391</strain>
    </source>
</reference>
<dbReference type="InterPro" id="IPR000073">
    <property type="entry name" value="AB_hydrolase_1"/>
</dbReference>
<dbReference type="PRINTS" id="PR00111">
    <property type="entry name" value="ABHYDROLASE"/>
</dbReference>
<evidence type="ECO:0000259" key="2">
    <source>
        <dbReference type="Pfam" id="PF00561"/>
    </source>
</evidence>
<sequence>MTQQLDRDLEGEDAGDPGGGAPDRIVHLDVDGVRLRVFVRAGAPGRVPLLLCNGIGASAELLSPLCEALGDHPTIIFDAPGTGLSSTPVLPPTLRGLARMVVRMLDALGVEEVDVLGLSWGGLLAQMLAWRHPQRVRRLVLVATGAGAAMVPAGPRVLAAMLTPARYRSIEEFTRIAPVLYGPELTDDPGFLSKHLPVRLRYAPSMQGYLWQILALRGFASAAWLHRIRQPTLVLHGTDDPIAPAVNAKILTALLPDATLRLFDGGGHLFLLTRAPQVAPVVLGFVGEG</sequence>
<name>A0ABW1J7D3_9PSEU</name>
<evidence type="ECO:0000256" key="1">
    <source>
        <dbReference type="SAM" id="MobiDB-lite"/>
    </source>
</evidence>
<feature type="region of interest" description="Disordered" evidence="1">
    <location>
        <begin position="1"/>
        <end position="23"/>
    </location>
</feature>
<proteinExistence type="predicted"/>